<reference evidence="1" key="1">
    <citation type="journal article" date="2014" name="Front. Microbiol.">
        <title>High frequency of phylogenetically diverse reductive dehalogenase-homologous genes in deep subseafloor sedimentary metagenomes.</title>
        <authorList>
            <person name="Kawai M."/>
            <person name="Futagami T."/>
            <person name="Toyoda A."/>
            <person name="Takaki Y."/>
            <person name="Nishi S."/>
            <person name="Hori S."/>
            <person name="Arai W."/>
            <person name="Tsubouchi T."/>
            <person name="Morono Y."/>
            <person name="Uchiyama I."/>
            <person name="Ito T."/>
            <person name="Fujiyama A."/>
            <person name="Inagaki F."/>
            <person name="Takami H."/>
        </authorList>
    </citation>
    <scope>NUCLEOTIDE SEQUENCE</scope>
    <source>
        <strain evidence="1">Expedition CK06-06</strain>
    </source>
</reference>
<dbReference type="EMBL" id="BARW01032088">
    <property type="protein sequence ID" value="GAJ09458.1"/>
    <property type="molecule type" value="Genomic_DNA"/>
</dbReference>
<proteinExistence type="predicted"/>
<name>X1TVX1_9ZZZZ</name>
<accession>X1TVX1</accession>
<sequence length="117" mass="13137">EVFGYMPNLEDFKPGSSVVLPVEEWWEQIVWRLSPQCKLTRKSLILSAVNQDGGAHVDAKLSPDYEDLSRYSFGTLSFKVGGQGISMDVDKLHLITIRTIANEILKSPDLLMLSLLE</sequence>
<dbReference type="AlphaFoldDB" id="X1TVX1"/>
<organism evidence="1">
    <name type="scientific">marine sediment metagenome</name>
    <dbReference type="NCBI Taxonomy" id="412755"/>
    <lineage>
        <taxon>unclassified sequences</taxon>
        <taxon>metagenomes</taxon>
        <taxon>ecological metagenomes</taxon>
    </lineage>
</organism>
<protein>
    <submittedName>
        <fullName evidence="1">Uncharacterized protein</fullName>
    </submittedName>
</protein>
<gene>
    <name evidence="1" type="ORF">S12H4_50873</name>
</gene>
<comment type="caution">
    <text evidence="1">The sequence shown here is derived from an EMBL/GenBank/DDBJ whole genome shotgun (WGS) entry which is preliminary data.</text>
</comment>
<evidence type="ECO:0000313" key="1">
    <source>
        <dbReference type="EMBL" id="GAJ09458.1"/>
    </source>
</evidence>
<feature type="non-terminal residue" evidence="1">
    <location>
        <position position="1"/>
    </location>
</feature>